<organism evidence="2 3">
    <name type="scientific">Quercus rubra</name>
    <name type="common">Northern red oak</name>
    <name type="synonym">Quercus borealis</name>
    <dbReference type="NCBI Taxonomy" id="3512"/>
    <lineage>
        <taxon>Eukaryota</taxon>
        <taxon>Viridiplantae</taxon>
        <taxon>Streptophyta</taxon>
        <taxon>Embryophyta</taxon>
        <taxon>Tracheophyta</taxon>
        <taxon>Spermatophyta</taxon>
        <taxon>Magnoliopsida</taxon>
        <taxon>eudicotyledons</taxon>
        <taxon>Gunneridae</taxon>
        <taxon>Pentapetalae</taxon>
        <taxon>rosids</taxon>
        <taxon>fabids</taxon>
        <taxon>Fagales</taxon>
        <taxon>Fagaceae</taxon>
        <taxon>Quercus</taxon>
    </lineage>
</organism>
<dbReference type="PANTHER" id="PTHR31447">
    <property type="entry name" value="HYDROXYPROLINE-RICH GLYCOPROTEIN FAMILY PROTEIN-RELATED"/>
    <property type="match status" value="1"/>
</dbReference>
<dbReference type="PANTHER" id="PTHR31447:SF2">
    <property type="entry name" value="RNA DEMETHYLASE ALKBH10B"/>
    <property type="match status" value="1"/>
</dbReference>
<evidence type="ECO:0000313" key="2">
    <source>
        <dbReference type="EMBL" id="KAK4558519.1"/>
    </source>
</evidence>
<evidence type="ECO:0000313" key="3">
    <source>
        <dbReference type="Proteomes" id="UP001324115"/>
    </source>
</evidence>
<dbReference type="GO" id="GO:0006402">
    <property type="term" value="P:mRNA catabolic process"/>
    <property type="evidence" value="ECO:0007669"/>
    <property type="project" value="InterPro"/>
</dbReference>
<protein>
    <submittedName>
        <fullName evidence="2">Uncharacterized protein</fullName>
    </submittedName>
</protein>
<evidence type="ECO:0000256" key="1">
    <source>
        <dbReference type="ARBA" id="ARBA00007879"/>
    </source>
</evidence>
<dbReference type="Proteomes" id="UP001324115">
    <property type="component" value="Unassembled WGS sequence"/>
</dbReference>
<reference evidence="2 3" key="1">
    <citation type="journal article" date="2023" name="G3 (Bethesda)">
        <title>A haplotype-resolved chromosome-scale genome for Quercus rubra L. provides insights into the genetics of adaptive traits for red oak species.</title>
        <authorList>
            <person name="Kapoor B."/>
            <person name="Jenkins J."/>
            <person name="Schmutz J."/>
            <person name="Zhebentyayeva T."/>
            <person name="Kuelheim C."/>
            <person name="Coggeshall M."/>
            <person name="Heim C."/>
            <person name="Lasky J.R."/>
            <person name="Leites L."/>
            <person name="Islam-Faridi N."/>
            <person name="Romero-Severson J."/>
            <person name="DeLeo V.L."/>
            <person name="Lucas S.M."/>
            <person name="Lazic D."/>
            <person name="Gailing O."/>
            <person name="Carlson J."/>
            <person name="Staton M."/>
        </authorList>
    </citation>
    <scope>NUCLEOTIDE SEQUENCE [LARGE SCALE GENOMIC DNA]</scope>
    <source>
        <strain evidence="2">Pseudo-F2</strain>
    </source>
</reference>
<dbReference type="EMBL" id="JAXUIC010000012">
    <property type="protein sequence ID" value="KAK4558519.1"/>
    <property type="molecule type" value="Genomic_DNA"/>
</dbReference>
<name>A0AAN7DYX0_QUERU</name>
<dbReference type="InterPro" id="IPR037151">
    <property type="entry name" value="AlkB-like_sf"/>
</dbReference>
<dbReference type="GO" id="GO:0003729">
    <property type="term" value="F:mRNA binding"/>
    <property type="evidence" value="ECO:0007669"/>
    <property type="project" value="InterPro"/>
</dbReference>
<dbReference type="InterPro" id="IPR044842">
    <property type="entry name" value="ALKBH9B/ALKBH10B-like"/>
</dbReference>
<proteinExistence type="inferred from homology"/>
<dbReference type="AlphaFoldDB" id="A0AAN7DYX0"/>
<comment type="caution">
    <text evidence="2">The sequence shown here is derived from an EMBL/GenBank/DDBJ whole genome shotgun (WGS) entry which is preliminary data.</text>
</comment>
<gene>
    <name evidence="2" type="ORF">RGQ29_008022</name>
</gene>
<accession>A0AAN7DYX0</accession>
<comment type="similarity">
    <text evidence="1">Belongs to the alkB family.</text>
</comment>
<dbReference type="Gene3D" id="2.60.120.590">
    <property type="entry name" value="Alpha-ketoglutarate-dependent dioxygenase AlkB-like"/>
    <property type="match status" value="1"/>
</dbReference>
<dbReference type="GO" id="GO:0032451">
    <property type="term" value="F:demethylase activity"/>
    <property type="evidence" value="ECO:0007669"/>
    <property type="project" value="InterPro"/>
</dbReference>
<sequence length="188" mass="20976">MLGNAGSQEVQPAVENVDLCSNHEDCEARPGQIKLTKGFSAKEPVKGHMVNVVKGLKLYEDVFTDSELCKLNDFVNELRAAGQNGELPGETFILFNKQVKGNRREPIQFGVQIFGQIKEEAASNNQTSHIEPIPALLQGVINHLLQWQLIPEYKRPNGCIINFFEEGEYSQPFLTTPFGPTHLHSSPF</sequence>
<keyword evidence="3" id="KW-1185">Reference proteome</keyword>